<name>A0A921GAG5_9FIRM</name>
<organism evidence="1 2">
    <name type="scientific">Thomasclavelia spiroformis</name>
    <dbReference type="NCBI Taxonomy" id="29348"/>
    <lineage>
        <taxon>Bacteria</taxon>
        <taxon>Bacillati</taxon>
        <taxon>Bacillota</taxon>
        <taxon>Erysipelotrichia</taxon>
        <taxon>Erysipelotrichales</taxon>
        <taxon>Coprobacillaceae</taxon>
        <taxon>Thomasclavelia</taxon>
    </lineage>
</organism>
<reference evidence="1" key="1">
    <citation type="journal article" date="2021" name="PeerJ">
        <title>Extensive microbial diversity within the chicken gut microbiome revealed by metagenomics and culture.</title>
        <authorList>
            <person name="Gilroy R."/>
            <person name="Ravi A."/>
            <person name="Getino M."/>
            <person name="Pursley I."/>
            <person name="Horton D.L."/>
            <person name="Alikhan N.F."/>
            <person name="Baker D."/>
            <person name="Gharbi K."/>
            <person name="Hall N."/>
            <person name="Watson M."/>
            <person name="Adriaenssens E.M."/>
            <person name="Foster-Nyarko E."/>
            <person name="Jarju S."/>
            <person name="Secka A."/>
            <person name="Antonio M."/>
            <person name="Oren A."/>
            <person name="Chaudhuri R.R."/>
            <person name="La Ragione R."/>
            <person name="Hildebrand F."/>
            <person name="Pallen M.J."/>
        </authorList>
    </citation>
    <scope>NUCLEOTIDE SEQUENCE</scope>
    <source>
        <strain evidence="1">CHK193-16274</strain>
    </source>
</reference>
<dbReference type="EMBL" id="DYWV01000138">
    <property type="protein sequence ID" value="HJF40086.1"/>
    <property type="molecule type" value="Genomic_DNA"/>
</dbReference>
<dbReference type="AlphaFoldDB" id="A0A921GAG5"/>
<sequence>MRRNFAQILKEANIDIKMEYQKLYGMLYDRSIQVSNTKRISAYDELSDYFIGFYFRGTCLSIEEFNETYGFHFEKEPDNFNIDHLVSLCEYIENMLIGYQNAQGMSGFGYMPVPHPMINVQFYFIQIAQIIEKIGYVQTNQDGFIIYVERSPAAISVAESDLVPKELSYKIISYNHHTMRGNVQEKKNTIRRLADLLEAKRSELESIDKSFSNDLFYIFNKLNIRHNNIDPSAKNKFIQTVANMPMPKLEYWYDETYQMCLLAFLRLEQKVRKKEFDKLKQEIENEQKIT</sequence>
<evidence type="ECO:0000313" key="2">
    <source>
        <dbReference type="Proteomes" id="UP000749320"/>
    </source>
</evidence>
<gene>
    <name evidence="1" type="ORF">K8V91_04100</name>
</gene>
<proteinExistence type="predicted"/>
<comment type="caution">
    <text evidence="1">The sequence shown here is derived from an EMBL/GenBank/DDBJ whole genome shotgun (WGS) entry which is preliminary data.</text>
</comment>
<protein>
    <submittedName>
        <fullName evidence="1">Uncharacterized protein</fullName>
    </submittedName>
</protein>
<evidence type="ECO:0000313" key="1">
    <source>
        <dbReference type="EMBL" id="HJF40086.1"/>
    </source>
</evidence>
<dbReference type="Proteomes" id="UP000749320">
    <property type="component" value="Unassembled WGS sequence"/>
</dbReference>
<accession>A0A921GAG5</accession>
<reference evidence="1" key="2">
    <citation type="submission" date="2021-09" db="EMBL/GenBank/DDBJ databases">
        <authorList>
            <person name="Gilroy R."/>
        </authorList>
    </citation>
    <scope>NUCLEOTIDE SEQUENCE</scope>
    <source>
        <strain evidence="1">CHK193-16274</strain>
    </source>
</reference>